<dbReference type="GeneID" id="109486326"/>
<gene>
    <name evidence="4" type="primary">LOC109486326</name>
</gene>
<protein>
    <submittedName>
        <fullName evidence="4">Uncharacterized protein LOC109486326</fullName>
    </submittedName>
</protein>
<sequence>MAGMVRIVLSIISLLVTSAFCGHVAVGDDFTAEEIVQVCGHHDRSRPVEEIVCDPKKVLGSKDLEAVSSTIKDIKFYLRRQDVDCRHLRDFKAILVLLPWLPGYNRASERACNQTTSTAEDQRVVAERIAEGVGVRRFKNKSACGFVSVFSLREPVFSLWVKNDKDRNQTRGVARRMNDTFTRLMSEARRKAIITAVKELTLPCDLRPPFFARTLRKPKSDLQFQYAPPCDQNTTLQYIEILGFELTIDEIVYLSFAAVGTVTIIIMICCICKLCSETSKFNNVRQFYHGSHNETQDEILSM</sequence>
<feature type="chain" id="PRO_5027877640" evidence="2">
    <location>
        <begin position="22"/>
        <end position="302"/>
    </location>
</feature>
<organism evidence="3 4">
    <name type="scientific">Branchiostoma belcheri</name>
    <name type="common">Amphioxus</name>
    <dbReference type="NCBI Taxonomy" id="7741"/>
    <lineage>
        <taxon>Eukaryota</taxon>
        <taxon>Metazoa</taxon>
        <taxon>Chordata</taxon>
        <taxon>Cephalochordata</taxon>
        <taxon>Leptocardii</taxon>
        <taxon>Amphioxiformes</taxon>
        <taxon>Branchiostomatidae</taxon>
        <taxon>Branchiostoma</taxon>
    </lineage>
</organism>
<keyword evidence="1" id="KW-1133">Transmembrane helix</keyword>
<evidence type="ECO:0000256" key="1">
    <source>
        <dbReference type="SAM" id="Phobius"/>
    </source>
</evidence>
<feature type="signal peptide" evidence="2">
    <location>
        <begin position="1"/>
        <end position="21"/>
    </location>
</feature>
<dbReference type="RefSeq" id="XP_019645703.1">
    <property type="nucleotide sequence ID" value="XM_019790144.1"/>
</dbReference>
<keyword evidence="1" id="KW-0812">Transmembrane</keyword>
<evidence type="ECO:0000313" key="4">
    <source>
        <dbReference type="RefSeq" id="XP_019645703.1"/>
    </source>
</evidence>
<dbReference type="KEGG" id="bbel:109486326"/>
<keyword evidence="1" id="KW-0472">Membrane</keyword>
<proteinExistence type="predicted"/>
<evidence type="ECO:0000313" key="3">
    <source>
        <dbReference type="Proteomes" id="UP000515135"/>
    </source>
</evidence>
<name>A0A6P5A7Y2_BRABE</name>
<keyword evidence="2" id="KW-0732">Signal</keyword>
<feature type="transmembrane region" description="Helical" evidence="1">
    <location>
        <begin position="251"/>
        <end position="275"/>
    </location>
</feature>
<dbReference type="OrthoDB" id="10035159at2759"/>
<keyword evidence="3" id="KW-1185">Reference proteome</keyword>
<evidence type="ECO:0000256" key="2">
    <source>
        <dbReference type="SAM" id="SignalP"/>
    </source>
</evidence>
<dbReference type="AlphaFoldDB" id="A0A6P5A7Y2"/>
<reference evidence="4" key="1">
    <citation type="submission" date="2025-08" db="UniProtKB">
        <authorList>
            <consortium name="RefSeq"/>
        </authorList>
    </citation>
    <scope>IDENTIFICATION</scope>
    <source>
        <tissue evidence="4">Gonad</tissue>
    </source>
</reference>
<accession>A0A6P5A7Y2</accession>
<dbReference type="Proteomes" id="UP000515135">
    <property type="component" value="Unplaced"/>
</dbReference>